<sequence length="342" mass="41114">MIYYICYYISCLGGDSKNIVRSQILINQILIKYTSRKIFMIFCILSVLKIDFNVLYKYSMVKNGNKYDFFSSIETYVKFTNKVDIFTELHNFNEKCEFLSQYDNRIKSNNICQKFQHFYKLLFVDEPTQSGNTLITDYEYLNFWLNYQLRSINNNDYSIVKEFYNNMVDNDAMFKDTTDLHDKICYIQEDIYKNMDILYTLYNNYFKIYINNKTFCGNKESCSVYTEECLEKYKKGIYQCPEENLDSFCKEIRNLKNAYEERKDEELIDGSKISDLMTLPERQVVVEEYRLLELRKNVIISVMRIIVSIFGLLLIIFYFKKVKRTNFIIVVIFFQLLIVILK</sequence>
<evidence type="ECO:0000313" key="3">
    <source>
        <dbReference type="Proteomes" id="UP000053562"/>
    </source>
</evidence>
<protein>
    <recommendedName>
        <fullName evidence="4">Variable surface protein</fullName>
    </recommendedName>
</protein>
<keyword evidence="1" id="KW-1133">Transmembrane helix</keyword>
<dbReference type="InterPro" id="IPR006477">
    <property type="entry name" value="Yir_bir_cir"/>
</dbReference>
<keyword evidence="1" id="KW-0812">Transmembrane</keyword>
<accession>A0A0J9S2T5</accession>
<evidence type="ECO:0000256" key="1">
    <source>
        <dbReference type="SAM" id="Phobius"/>
    </source>
</evidence>
<dbReference type="AlphaFoldDB" id="A0A0J9S2T5"/>
<feature type="transmembrane region" description="Helical" evidence="1">
    <location>
        <begin position="298"/>
        <end position="319"/>
    </location>
</feature>
<dbReference type="Proteomes" id="UP000053562">
    <property type="component" value="Unassembled WGS sequence"/>
</dbReference>
<dbReference type="OrthoDB" id="388362at2759"/>
<name>A0A0J9S2T5_PLAVI</name>
<dbReference type="Pfam" id="PF06022">
    <property type="entry name" value="Cir_Bir_Yir"/>
    <property type="match status" value="1"/>
</dbReference>
<feature type="transmembrane region" description="Helical" evidence="1">
    <location>
        <begin position="325"/>
        <end position="341"/>
    </location>
</feature>
<keyword evidence="1" id="KW-0472">Membrane</keyword>
<proteinExistence type="predicted"/>
<reference evidence="2 3" key="1">
    <citation type="submission" date="2011-08" db="EMBL/GenBank/DDBJ databases">
        <title>The Genome Sequence of Plasmodium vivax India VII.</title>
        <authorList>
            <consortium name="The Broad Institute Genome Sequencing Platform"/>
            <consortium name="The Broad Institute Genome Sequencing Center for Infectious Disease"/>
            <person name="Neafsey D."/>
            <person name="Carlton J."/>
            <person name="Barnwell J."/>
            <person name="Collins W."/>
            <person name="Escalante A."/>
            <person name="Mullikin J."/>
            <person name="Saul A."/>
            <person name="Guigo R."/>
            <person name="Camara F."/>
            <person name="Young S.K."/>
            <person name="Zeng Q."/>
            <person name="Gargeya S."/>
            <person name="Fitzgerald M."/>
            <person name="Haas B."/>
            <person name="Abouelleil A."/>
            <person name="Alvarado L."/>
            <person name="Arachchi H.M."/>
            <person name="Berlin A."/>
            <person name="Brown A."/>
            <person name="Chapman S.B."/>
            <person name="Chen Z."/>
            <person name="Dunbar C."/>
            <person name="Freedman E."/>
            <person name="Gearin G."/>
            <person name="Gellesch M."/>
            <person name="Goldberg J."/>
            <person name="Griggs A."/>
            <person name="Gujja S."/>
            <person name="Heiman D."/>
            <person name="Howarth C."/>
            <person name="Larson L."/>
            <person name="Lui A."/>
            <person name="MacDonald P.J.P."/>
            <person name="Montmayeur A."/>
            <person name="Murphy C."/>
            <person name="Neiman D."/>
            <person name="Pearson M."/>
            <person name="Priest M."/>
            <person name="Roberts A."/>
            <person name="Saif S."/>
            <person name="Shea T."/>
            <person name="Shenoy N."/>
            <person name="Sisk P."/>
            <person name="Stolte C."/>
            <person name="Sykes S."/>
            <person name="Wortman J."/>
            <person name="Nusbaum C."/>
            <person name="Birren B."/>
        </authorList>
    </citation>
    <scope>NUCLEOTIDE SEQUENCE [LARGE SCALE GENOMIC DNA]</scope>
    <source>
        <strain evidence="2 3">India VII</strain>
    </source>
</reference>
<organism evidence="2 3">
    <name type="scientific">Plasmodium vivax India VII</name>
    <dbReference type="NCBI Taxonomy" id="1077284"/>
    <lineage>
        <taxon>Eukaryota</taxon>
        <taxon>Sar</taxon>
        <taxon>Alveolata</taxon>
        <taxon>Apicomplexa</taxon>
        <taxon>Aconoidasida</taxon>
        <taxon>Haemosporida</taxon>
        <taxon>Plasmodiidae</taxon>
        <taxon>Plasmodium</taxon>
        <taxon>Plasmodium (Plasmodium)</taxon>
    </lineage>
</organism>
<evidence type="ECO:0008006" key="4">
    <source>
        <dbReference type="Google" id="ProtNLM"/>
    </source>
</evidence>
<gene>
    <name evidence="2" type="ORF">PVIIG_05246</name>
</gene>
<dbReference type="EMBL" id="KQ234518">
    <property type="protein sequence ID" value="KMZ77065.1"/>
    <property type="molecule type" value="Genomic_DNA"/>
</dbReference>
<evidence type="ECO:0000313" key="2">
    <source>
        <dbReference type="EMBL" id="KMZ77065.1"/>
    </source>
</evidence>